<keyword evidence="2" id="KW-1185">Reference proteome</keyword>
<dbReference type="InterPro" id="IPR036457">
    <property type="entry name" value="PPM-type-like_dom_sf"/>
</dbReference>
<comment type="caution">
    <text evidence="1">The sequence shown here is derived from an EMBL/GenBank/DDBJ whole genome shotgun (WGS) entry which is preliminary data.</text>
</comment>
<gene>
    <name evidence="1" type="ORF">QHF89_49765</name>
</gene>
<evidence type="ECO:0000313" key="1">
    <source>
        <dbReference type="EMBL" id="MDI1437695.1"/>
    </source>
</evidence>
<dbReference type="Proteomes" id="UP001160301">
    <property type="component" value="Unassembled WGS sequence"/>
</dbReference>
<name>A0ABT6PAN6_9BACT</name>
<sequence length="41" mass="4295">MAAVIRAHPDLDVAVQSLLGRANHHDAADNITCVLVVPHPG</sequence>
<dbReference type="EMBL" id="JARZHI010000161">
    <property type="protein sequence ID" value="MDI1437695.1"/>
    <property type="molecule type" value="Genomic_DNA"/>
</dbReference>
<reference evidence="1 2" key="1">
    <citation type="submission" date="2023-04" db="EMBL/GenBank/DDBJ databases">
        <title>The genome sequence of Polyangium sorediatum DSM14670.</title>
        <authorList>
            <person name="Zhang X."/>
        </authorList>
    </citation>
    <scope>NUCLEOTIDE SEQUENCE [LARGE SCALE GENOMIC DNA]</scope>
    <source>
        <strain evidence="1 2">DSM 14670</strain>
    </source>
</reference>
<protein>
    <submittedName>
        <fullName evidence="1">Uncharacterized protein</fullName>
    </submittedName>
</protein>
<evidence type="ECO:0000313" key="2">
    <source>
        <dbReference type="Proteomes" id="UP001160301"/>
    </source>
</evidence>
<accession>A0ABT6PAN6</accession>
<proteinExistence type="predicted"/>
<dbReference type="SUPFAM" id="SSF81606">
    <property type="entry name" value="PP2C-like"/>
    <property type="match status" value="1"/>
</dbReference>
<organism evidence="1 2">
    <name type="scientific">Polyangium sorediatum</name>
    <dbReference type="NCBI Taxonomy" id="889274"/>
    <lineage>
        <taxon>Bacteria</taxon>
        <taxon>Pseudomonadati</taxon>
        <taxon>Myxococcota</taxon>
        <taxon>Polyangia</taxon>
        <taxon>Polyangiales</taxon>
        <taxon>Polyangiaceae</taxon>
        <taxon>Polyangium</taxon>
    </lineage>
</organism>
<dbReference type="RefSeq" id="WP_284722024.1">
    <property type="nucleotide sequence ID" value="NZ_JARZHI010000161.1"/>
</dbReference>